<evidence type="ECO:0000256" key="7">
    <source>
        <dbReference type="ARBA" id="ARBA00022723"/>
    </source>
</evidence>
<dbReference type="PANTHER" id="PTHR30365">
    <property type="entry name" value="CYTOCHROME D UBIQUINOL OXIDASE"/>
    <property type="match status" value="1"/>
</dbReference>
<evidence type="ECO:0000256" key="5">
    <source>
        <dbReference type="ARBA" id="ARBA00022617"/>
    </source>
</evidence>
<dbReference type="GO" id="GO:0005886">
    <property type="term" value="C:plasma membrane"/>
    <property type="evidence" value="ECO:0007669"/>
    <property type="project" value="UniProtKB-SubCell"/>
</dbReference>
<dbReference type="GO" id="GO:0019646">
    <property type="term" value="P:aerobic electron transport chain"/>
    <property type="evidence" value="ECO:0007669"/>
    <property type="project" value="InterPro"/>
</dbReference>
<evidence type="ECO:0000256" key="10">
    <source>
        <dbReference type="ARBA" id="ARBA00023004"/>
    </source>
</evidence>
<keyword evidence="9 12" id="KW-1133">Transmembrane helix</keyword>
<dbReference type="RefSeq" id="WP_175593170.1">
    <property type="nucleotide sequence ID" value="NZ_JABWGN010000012.1"/>
</dbReference>
<keyword evidence="6 12" id="KW-0812">Transmembrane</keyword>
<evidence type="ECO:0000256" key="3">
    <source>
        <dbReference type="ARBA" id="ARBA00022448"/>
    </source>
</evidence>
<evidence type="ECO:0000313" key="13">
    <source>
        <dbReference type="EMBL" id="NUW35738.1"/>
    </source>
</evidence>
<dbReference type="Proteomes" id="UP000586042">
    <property type="component" value="Unassembled WGS sequence"/>
</dbReference>
<evidence type="ECO:0000256" key="9">
    <source>
        <dbReference type="ARBA" id="ARBA00022989"/>
    </source>
</evidence>
<keyword evidence="14" id="KW-1185">Reference proteome</keyword>
<evidence type="ECO:0000313" key="14">
    <source>
        <dbReference type="Proteomes" id="UP000586042"/>
    </source>
</evidence>
<dbReference type="GO" id="GO:0046872">
    <property type="term" value="F:metal ion binding"/>
    <property type="evidence" value="ECO:0007669"/>
    <property type="project" value="UniProtKB-UniRule"/>
</dbReference>
<evidence type="ECO:0000256" key="1">
    <source>
        <dbReference type="ARBA" id="ARBA00004651"/>
    </source>
</evidence>
<feature type="transmembrane region" description="Helical" evidence="12">
    <location>
        <begin position="16"/>
        <end position="36"/>
    </location>
</feature>
<keyword evidence="5 12" id="KW-0349">Heme</keyword>
<feature type="transmembrane region" description="Helical" evidence="12">
    <location>
        <begin position="57"/>
        <end position="75"/>
    </location>
</feature>
<keyword evidence="11 12" id="KW-0472">Membrane</keyword>
<comment type="subcellular location">
    <subcellularLocation>
        <location evidence="1">Cell membrane</location>
        <topology evidence="1">Multi-pass membrane protein</topology>
    </subcellularLocation>
</comment>
<feature type="transmembrane region" description="Helical" evidence="12">
    <location>
        <begin position="131"/>
        <end position="148"/>
    </location>
</feature>
<comment type="caution">
    <text evidence="13">The sequence shown here is derived from an EMBL/GenBank/DDBJ whole genome shotgun (WGS) entry which is preliminary data.</text>
</comment>
<dbReference type="GO" id="GO:0009055">
    <property type="term" value="F:electron transfer activity"/>
    <property type="evidence" value="ECO:0007669"/>
    <property type="project" value="UniProtKB-UniRule"/>
</dbReference>
<dbReference type="GO" id="GO:0016682">
    <property type="term" value="F:oxidoreductase activity, acting on diphenols and related substances as donors, oxygen as acceptor"/>
    <property type="evidence" value="ECO:0007669"/>
    <property type="project" value="TreeGrafter"/>
</dbReference>
<organism evidence="13 14">
    <name type="scientific">Nonomuraea montanisoli</name>
    <dbReference type="NCBI Taxonomy" id="2741721"/>
    <lineage>
        <taxon>Bacteria</taxon>
        <taxon>Bacillati</taxon>
        <taxon>Actinomycetota</taxon>
        <taxon>Actinomycetes</taxon>
        <taxon>Streptosporangiales</taxon>
        <taxon>Streptosporangiaceae</taxon>
        <taxon>Nonomuraea</taxon>
    </lineage>
</organism>
<reference evidence="13 14" key="1">
    <citation type="submission" date="2020-06" db="EMBL/GenBank/DDBJ databases">
        <title>Nonomuraea sp. SMC257, a novel actinomycete isolated from soil.</title>
        <authorList>
            <person name="Chanama M."/>
        </authorList>
    </citation>
    <scope>NUCLEOTIDE SEQUENCE [LARGE SCALE GENOMIC DNA]</scope>
    <source>
        <strain evidence="13 14">SMC257</strain>
    </source>
</reference>
<keyword evidence="7 12" id="KW-0479">Metal-binding</keyword>
<evidence type="ECO:0000256" key="8">
    <source>
        <dbReference type="ARBA" id="ARBA00022982"/>
    </source>
</evidence>
<proteinExistence type="inferred from homology"/>
<accession>A0A7Y6IDP6</accession>
<sequence>MSAADLARLQFAATTGIHWLFVILTMGLVPLVAIMHTRAAFTRDPDKAAVRERMTRFWGQLYLINYAVGIATGIVMEFQFGLSWSGLSAFAGNVFGAPLALETLIAFFAESTFLGMWIFGWGRLHRGLHVTLIWLVALTAYASGYWILVANGFMQHPVGHQVRDGVAYLTDFAALLTNPSALIALAHVTLAALTTGGVFVAGVSAYHFARGTKDTDLFRGSLRLGVWVATLASFFVIIVGDLQFPLLRRTQPMKIAAMDDSGVAQVQAQLVQQYGPGDYTLPGAWLRISMDAMTIIGNTVSTVTLIALVLLWKDWLVRRRPLAWLMTAMIPFPFVASVGGWVFREVGRQPWLVYGELKVADALSPVSTAALAVSCATFIALFVALAVTNWTLIIRLARRGPDATQLGAPQPLPEDKPAVPAF</sequence>
<feature type="transmembrane region" description="Helical" evidence="12">
    <location>
        <begin position="292"/>
        <end position="312"/>
    </location>
</feature>
<feature type="transmembrane region" description="Helical" evidence="12">
    <location>
        <begin position="95"/>
        <end position="119"/>
    </location>
</feature>
<dbReference type="GO" id="GO:0070069">
    <property type="term" value="C:cytochrome complex"/>
    <property type="evidence" value="ECO:0007669"/>
    <property type="project" value="UniProtKB-UniRule"/>
</dbReference>
<feature type="transmembrane region" description="Helical" evidence="12">
    <location>
        <begin position="324"/>
        <end position="343"/>
    </location>
</feature>
<dbReference type="InterPro" id="IPR002585">
    <property type="entry name" value="Cyt-d_ubiquinol_oxidase_su_1"/>
</dbReference>
<gene>
    <name evidence="13" type="ORF">HTZ77_30580</name>
</gene>
<feature type="transmembrane region" description="Helical" evidence="12">
    <location>
        <begin position="181"/>
        <end position="203"/>
    </location>
</feature>
<dbReference type="Pfam" id="PF01654">
    <property type="entry name" value="Cyt_bd_oxida_I"/>
    <property type="match status" value="2"/>
</dbReference>
<evidence type="ECO:0000256" key="12">
    <source>
        <dbReference type="PIRNR" id="PIRNR006446"/>
    </source>
</evidence>
<name>A0A7Y6IDP6_9ACTN</name>
<dbReference type="PANTHER" id="PTHR30365:SF15">
    <property type="entry name" value="CYTOCHROME BD UBIQUINOL OXIDASE SUBUNIT 1"/>
    <property type="match status" value="1"/>
</dbReference>
<keyword evidence="10 12" id="KW-0408">Iron</keyword>
<evidence type="ECO:0000256" key="4">
    <source>
        <dbReference type="ARBA" id="ARBA00022475"/>
    </source>
</evidence>
<evidence type="ECO:0000256" key="11">
    <source>
        <dbReference type="ARBA" id="ARBA00023136"/>
    </source>
</evidence>
<comment type="similarity">
    <text evidence="2 12">Belongs to the cytochrome ubiquinol oxidase subunit 1 family.</text>
</comment>
<evidence type="ECO:0000256" key="6">
    <source>
        <dbReference type="ARBA" id="ARBA00022692"/>
    </source>
</evidence>
<keyword evidence="3 12" id="KW-0813">Transport</keyword>
<feature type="transmembrane region" description="Helical" evidence="12">
    <location>
        <begin position="224"/>
        <end position="244"/>
    </location>
</feature>
<dbReference type="AlphaFoldDB" id="A0A7Y6IDP6"/>
<feature type="transmembrane region" description="Helical" evidence="12">
    <location>
        <begin position="363"/>
        <end position="388"/>
    </location>
</feature>
<keyword evidence="8 12" id="KW-0249">Electron transport</keyword>
<keyword evidence="4 12" id="KW-1003">Cell membrane</keyword>
<dbReference type="PIRSF" id="PIRSF006446">
    <property type="entry name" value="Cyt_quinol_oxidase_1"/>
    <property type="match status" value="1"/>
</dbReference>
<evidence type="ECO:0000256" key="2">
    <source>
        <dbReference type="ARBA" id="ARBA00009819"/>
    </source>
</evidence>
<dbReference type="GO" id="GO:0020037">
    <property type="term" value="F:heme binding"/>
    <property type="evidence" value="ECO:0007669"/>
    <property type="project" value="TreeGrafter"/>
</dbReference>
<dbReference type="EMBL" id="JABWGN010000012">
    <property type="protein sequence ID" value="NUW35738.1"/>
    <property type="molecule type" value="Genomic_DNA"/>
</dbReference>
<protein>
    <submittedName>
        <fullName evidence="13">Cytochrome ubiquinol oxidase subunit I</fullName>
    </submittedName>
</protein>